<proteinExistence type="predicted"/>
<dbReference type="SMART" id="SM00646">
    <property type="entry name" value="Ami_3"/>
    <property type="match status" value="1"/>
</dbReference>
<dbReference type="Pfam" id="PF11741">
    <property type="entry name" value="AMIN"/>
    <property type="match status" value="1"/>
</dbReference>
<dbReference type="Gene3D" id="2.60.40.3500">
    <property type="match status" value="1"/>
</dbReference>
<gene>
    <name evidence="7" type="ORF">ACG00Y_00925</name>
</gene>
<accession>A0ABW7EVS4</accession>
<dbReference type="PANTHER" id="PTHR30404:SF0">
    <property type="entry name" value="N-ACETYLMURAMOYL-L-ALANINE AMIDASE AMIC"/>
    <property type="match status" value="1"/>
</dbReference>
<keyword evidence="8" id="KW-1185">Reference proteome</keyword>
<feature type="signal peptide" evidence="5">
    <location>
        <begin position="1"/>
        <end position="21"/>
    </location>
</feature>
<dbReference type="Pfam" id="PF01520">
    <property type="entry name" value="Amidase_3"/>
    <property type="match status" value="1"/>
</dbReference>
<name>A0ABW7EVS4_9BURK</name>
<dbReference type="InterPro" id="IPR050695">
    <property type="entry name" value="N-acetylmuramoyl_amidase_3"/>
</dbReference>
<dbReference type="GO" id="GO:0008745">
    <property type="term" value="F:N-acetylmuramoyl-L-alanine amidase activity"/>
    <property type="evidence" value="ECO:0007669"/>
    <property type="project" value="UniProtKB-EC"/>
</dbReference>
<dbReference type="Gene3D" id="3.40.630.40">
    <property type="entry name" value="Zn-dependent exopeptidases"/>
    <property type="match status" value="1"/>
</dbReference>
<dbReference type="InterPro" id="IPR021731">
    <property type="entry name" value="AMIN_dom"/>
</dbReference>
<dbReference type="PANTHER" id="PTHR30404">
    <property type="entry name" value="N-ACETYLMURAMOYL-L-ALANINE AMIDASE"/>
    <property type="match status" value="1"/>
</dbReference>
<dbReference type="EMBL" id="JBIGHV010000001">
    <property type="protein sequence ID" value="MFG6428452.1"/>
    <property type="molecule type" value="Genomic_DNA"/>
</dbReference>
<feature type="region of interest" description="Disordered" evidence="4">
    <location>
        <begin position="180"/>
        <end position="206"/>
    </location>
</feature>
<dbReference type="Proteomes" id="UP001606210">
    <property type="component" value="Unassembled WGS sequence"/>
</dbReference>
<reference evidence="7 8" key="1">
    <citation type="submission" date="2024-08" db="EMBL/GenBank/DDBJ databases">
        <authorList>
            <person name="Lu H."/>
        </authorList>
    </citation>
    <scope>NUCLEOTIDE SEQUENCE [LARGE SCALE GENOMIC DNA]</scope>
    <source>
        <strain evidence="7 8">LYH14W</strain>
    </source>
</reference>
<evidence type="ECO:0000256" key="3">
    <source>
        <dbReference type="ARBA" id="ARBA00022801"/>
    </source>
</evidence>
<dbReference type="SUPFAM" id="SSF53187">
    <property type="entry name" value="Zn-dependent exopeptidases"/>
    <property type="match status" value="1"/>
</dbReference>
<evidence type="ECO:0000256" key="2">
    <source>
        <dbReference type="ARBA" id="ARBA00011901"/>
    </source>
</evidence>
<sequence length="452" mass="48267">MKRRASLGFLALLLKAPTTLAASSQASIVAVRVWPAADYTRVTIESDRLLAARHFLVDSPHRLVIDIDGLSLSPGLRELIGKVKADDPYIAGVRVGQNTPTVVRIVLDLKQPAAPQVFTLAPVAAYKHRLVLDLHPKVETDPLVALAQEHDKPPAAARRAEAAASAVNDALEELIQKIERPAAPPVAPPPVVAAAPKPASAPEPKPQAAKAMDSLIVIALDPGHGGEDPGAVGPSGLREKDVVLAVGLKLRERLQSNPNIRVLMTRDADFFVPLHERVRKARRVQADLFVSIHADAFFTPKARGASVFVLSDGAATSAAARWMANKENAADMVGGVNVGAAVKDASVLRALLDMSTTAQIKDSLKLGREVLGQIGKVGRLHKPRVEQAGFAVLKAPDIPSILVETAFISNPEEEKKLRDPDYQDKLVDALASGIARYFAKNPPMARKRGTAL</sequence>
<evidence type="ECO:0000259" key="6">
    <source>
        <dbReference type="SMART" id="SM00646"/>
    </source>
</evidence>
<comment type="catalytic activity">
    <reaction evidence="1">
        <text>Hydrolyzes the link between N-acetylmuramoyl residues and L-amino acid residues in certain cell-wall glycopeptides.</text>
        <dbReference type="EC" id="3.5.1.28"/>
    </reaction>
</comment>
<evidence type="ECO:0000256" key="4">
    <source>
        <dbReference type="SAM" id="MobiDB-lite"/>
    </source>
</evidence>
<keyword evidence="5" id="KW-0732">Signal</keyword>
<evidence type="ECO:0000256" key="5">
    <source>
        <dbReference type="SAM" id="SignalP"/>
    </source>
</evidence>
<feature type="compositionally biased region" description="Pro residues" evidence="4">
    <location>
        <begin position="182"/>
        <end position="191"/>
    </location>
</feature>
<dbReference type="CDD" id="cd02696">
    <property type="entry name" value="MurNAc-LAA"/>
    <property type="match status" value="1"/>
</dbReference>
<evidence type="ECO:0000256" key="1">
    <source>
        <dbReference type="ARBA" id="ARBA00001561"/>
    </source>
</evidence>
<evidence type="ECO:0000313" key="7">
    <source>
        <dbReference type="EMBL" id="MFG6428452.1"/>
    </source>
</evidence>
<dbReference type="RefSeq" id="WP_394475381.1">
    <property type="nucleotide sequence ID" value="NZ_JBIGHV010000001.1"/>
</dbReference>
<comment type="caution">
    <text evidence="7">The sequence shown here is derived from an EMBL/GenBank/DDBJ whole genome shotgun (WGS) entry which is preliminary data.</text>
</comment>
<protein>
    <recommendedName>
        <fullName evidence="2">N-acetylmuramoyl-L-alanine amidase</fullName>
        <ecNumber evidence="2">3.5.1.28</ecNumber>
    </recommendedName>
</protein>
<feature type="domain" description="MurNAc-LAA" evidence="6">
    <location>
        <begin position="278"/>
        <end position="435"/>
    </location>
</feature>
<organism evidence="7 8">
    <name type="scientific">Pelomonas parva</name>
    <dbReference type="NCBI Taxonomy" id="3299032"/>
    <lineage>
        <taxon>Bacteria</taxon>
        <taxon>Pseudomonadati</taxon>
        <taxon>Pseudomonadota</taxon>
        <taxon>Betaproteobacteria</taxon>
        <taxon>Burkholderiales</taxon>
        <taxon>Sphaerotilaceae</taxon>
        <taxon>Roseateles</taxon>
    </lineage>
</organism>
<keyword evidence="3 7" id="KW-0378">Hydrolase</keyword>
<dbReference type="EC" id="3.5.1.28" evidence="2"/>
<dbReference type="InterPro" id="IPR002508">
    <property type="entry name" value="MurNAc-LAA_cat"/>
</dbReference>
<feature type="chain" id="PRO_5046127204" description="N-acetylmuramoyl-L-alanine amidase" evidence="5">
    <location>
        <begin position="22"/>
        <end position="452"/>
    </location>
</feature>
<evidence type="ECO:0000313" key="8">
    <source>
        <dbReference type="Proteomes" id="UP001606210"/>
    </source>
</evidence>